<dbReference type="InterPro" id="IPR002653">
    <property type="entry name" value="Znf_A20"/>
</dbReference>
<dbReference type="PANTHER" id="PTHR10634">
    <property type="entry name" value="AN1-TYPE ZINC FINGER PROTEIN"/>
    <property type="match status" value="1"/>
</dbReference>
<protein>
    <submittedName>
        <fullName evidence="8">Uncharacterized protein</fullName>
    </submittedName>
</protein>
<reference evidence="8 9" key="1">
    <citation type="journal article" date="2005" name="Nature">
        <title>The genome of the social amoeba Dictyostelium discoideum.</title>
        <authorList>
            <consortium name="The Dictyostelium discoideum Sequencing Consortium"/>
            <person name="Eichinger L."/>
            <person name="Pachebat J.A."/>
            <person name="Glockner G."/>
            <person name="Rajandream M.A."/>
            <person name="Sucgang R."/>
            <person name="Berriman M."/>
            <person name="Song J."/>
            <person name="Olsen R."/>
            <person name="Szafranski K."/>
            <person name="Xu Q."/>
            <person name="Tunggal B."/>
            <person name="Kummerfeld S."/>
            <person name="Madera M."/>
            <person name="Konfortov B.A."/>
            <person name="Rivero F."/>
            <person name="Bankier A.T."/>
            <person name="Lehmann R."/>
            <person name="Hamlin N."/>
            <person name="Davies R."/>
            <person name="Gaudet P."/>
            <person name="Fey P."/>
            <person name="Pilcher K."/>
            <person name="Chen G."/>
            <person name="Saunders D."/>
            <person name="Sodergren E."/>
            <person name="Davis P."/>
            <person name="Kerhornou A."/>
            <person name="Nie X."/>
            <person name="Hall N."/>
            <person name="Anjard C."/>
            <person name="Hemphill L."/>
            <person name="Bason N."/>
            <person name="Farbrother P."/>
            <person name="Desany B."/>
            <person name="Just E."/>
            <person name="Morio T."/>
            <person name="Rost R."/>
            <person name="Churcher C."/>
            <person name="Cooper J."/>
            <person name="Haydock S."/>
            <person name="van Driessche N."/>
            <person name="Cronin A."/>
            <person name="Goodhead I."/>
            <person name="Muzny D."/>
            <person name="Mourier T."/>
            <person name="Pain A."/>
            <person name="Lu M."/>
            <person name="Harper D."/>
            <person name="Lindsay R."/>
            <person name="Hauser H."/>
            <person name="James K."/>
            <person name="Quiles M."/>
            <person name="Madan Babu M."/>
            <person name="Saito T."/>
            <person name="Buchrieser C."/>
            <person name="Wardroper A."/>
            <person name="Felder M."/>
            <person name="Thangavelu M."/>
            <person name="Johnson D."/>
            <person name="Knights A."/>
            <person name="Loulseged H."/>
            <person name="Mungall K."/>
            <person name="Oliver K."/>
            <person name="Price C."/>
            <person name="Quail M.A."/>
            <person name="Urushihara H."/>
            <person name="Hernandez J."/>
            <person name="Rabbinowitsch E."/>
            <person name="Steffen D."/>
            <person name="Sanders M."/>
            <person name="Ma J."/>
            <person name="Kohara Y."/>
            <person name="Sharp S."/>
            <person name="Simmonds M."/>
            <person name="Spiegler S."/>
            <person name="Tivey A."/>
            <person name="Sugano S."/>
            <person name="White B."/>
            <person name="Walker D."/>
            <person name="Woodward J."/>
            <person name="Winckler T."/>
            <person name="Tanaka Y."/>
            <person name="Shaulsky G."/>
            <person name="Schleicher M."/>
            <person name="Weinstock G."/>
            <person name="Rosenthal A."/>
            <person name="Cox E.C."/>
            <person name="Chisholm R.L."/>
            <person name="Gibbs R."/>
            <person name="Loomis W.F."/>
            <person name="Platzer M."/>
            <person name="Kay R.R."/>
            <person name="Williams J."/>
            <person name="Dear P.H."/>
            <person name="Noegel A.A."/>
            <person name="Barrell B."/>
            <person name="Kuspa A."/>
        </authorList>
    </citation>
    <scope>NUCLEOTIDE SEQUENCE [LARGE SCALE GENOMIC DNA]</scope>
    <source>
        <strain evidence="8 9">AX4</strain>
    </source>
</reference>
<dbReference type="InterPro" id="IPR035896">
    <property type="entry name" value="AN1-like_Znf"/>
</dbReference>
<evidence type="ECO:0000313" key="9">
    <source>
        <dbReference type="Proteomes" id="UP000002195"/>
    </source>
</evidence>
<dbReference type="Pfam" id="PF01428">
    <property type="entry name" value="zf-AN1"/>
    <property type="match status" value="1"/>
</dbReference>
<dbReference type="GeneID" id="8620850"/>
<dbReference type="PROSITE" id="PS51039">
    <property type="entry name" value="ZF_AN1"/>
    <property type="match status" value="1"/>
</dbReference>
<dbReference type="InterPro" id="IPR000058">
    <property type="entry name" value="Znf_AN1"/>
</dbReference>
<keyword evidence="9" id="KW-1185">Reference proteome</keyword>
<keyword evidence="1" id="KW-0479">Metal-binding</keyword>
<dbReference type="dictyBase" id="DDB_G0276881"/>
<dbReference type="EMBL" id="AAFI02000019">
    <property type="protein sequence ID" value="EAL68942.1"/>
    <property type="molecule type" value="Genomic_DNA"/>
</dbReference>
<gene>
    <name evidence="8" type="ORF">DDB_G0276881</name>
</gene>
<evidence type="ECO:0000313" key="8">
    <source>
        <dbReference type="EMBL" id="EAL68942.1"/>
    </source>
</evidence>
<dbReference type="PANTHER" id="PTHR10634:SF149">
    <property type="entry name" value="AN1-TYPE DOMAIN-CONTAINING PROTEIN-RELATED"/>
    <property type="match status" value="1"/>
</dbReference>
<evidence type="ECO:0000259" key="6">
    <source>
        <dbReference type="PROSITE" id="PS51036"/>
    </source>
</evidence>
<feature type="compositionally biased region" description="Low complexity" evidence="5">
    <location>
        <begin position="45"/>
        <end position="67"/>
    </location>
</feature>
<dbReference type="AlphaFoldDB" id="Q86HX6"/>
<dbReference type="VEuPathDB" id="AmoebaDB:DDB_G0276881"/>
<dbReference type="SMART" id="SM00154">
    <property type="entry name" value="ZnF_AN1"/>
    <property type="match status" value="1"/>
</dbReference>
<dbReference type="PROSITE" id="PS51036">
    <property type="entry name" value="ZF_A20"/>
    <property type="match status" value="1"/>
</dbReference>
<feature type="domain" description="A20-type" evidence="6">
    <location>
        <begin position="12"/>
        <end position="46"/>
    </location>
</feature>
<proteinExistence type="predicted"/>
<sequence>MDSGDSNTTQQQNTPTPCSKGCGFFGNPLTENMCSKCFRTKKETTSNNDNNSISNINTTSTTSTTTNSITKKDIEINKQQATNAVVETAKLVEVEEPPTEEKDTKKVQTDTTKCFSCNKKVGLLGFKCRCSFVYCSTHRYSNKHDCSFDYKSAGKEQLAKDNPTVMASKINKI</sequence>
<keyword evidence="2 4" id="KW-0863">Zinc-finger</keyword>
<name>Q86HX6_DICDI</name>
<evidence type="ECO:0000256" key="3">
    <source>
        <dbReference type="ARBA" id="ARBA00022833"/>
    </source>
</evidence>
<dbReference type="OMA" id="VLCENNC"/>
<dbReference type="SMR" id="Q86HX6"/>
<dbReference type="InterPro" id="IPR050652">
    <property type="entry name" value="AN1_A20_ZnFinger"/>
</dbReference>
<evidence type="ECO:0000256" key="2">
    <source>
        <dbReference type="ARBA" id="ARBA00022771"/>
    </source>
</evidence>
<dbReference type="SMART" id="SM00259">
    <property type="entry name" value="ZnF_A20"/>
    <property type="match status" value="1"/>
</dbReference>
<dbReference type="InParanoid" id="Q86HX6"/>
<feature type="domain" description="AN1-type" evidence="7">
    <location>
        <begin position="108"/>
        <end position="154"/>
    </location>
</feature>
<evidence type="ECO:0000259" key="7">
    <source>
        <dbReference type="PROSITE" id="PS51039"/>
    </source>
</evidence>
<keyword evidence="3" id="KW-0862">Zinc</keyword>
<dbReference type="eggNOG" id="KOG3173">
    <property type="taxonomic scope" value="Eukaryota"/>
</dbReference>
<dbReference type="SUPFAM" id="SSF57716">
    <property type="entry name" value="Glucocorticoid receptor-like (DNA-binding domain)"/>
    <property type="match status" value="1"/>
</dbReference>
<dbReference type="SUPFAM" id="SSF118310">
    <property type="entry name" value="AN1-like Zinc finger"/>
    <property type="match status" value="1"/>
</dbReference>
<dbReference type="GO" id="GO:0008270">
    <property type="term" value="F:zinc ion binding"/>
    <property type="evidence" value="ECO:0007669"/>
    <property type="project" value="UniProtKB-KW"/>
</dbReference>
<accession>Q550F4</accession>
<dbReference type="FunFam" id="4.10.1110.10:FF:000001">
    <property type="entry name" value="Zinc finger AN1-type containing 6"/>
    <property type="match status" value="1"/>
</dbReference>
<dbReference type="Gene3D" id="1.20.5.4770">
    <property type="match status" value="1"/>
</dbReference>
<dbReference type="Pfam" id="PF01754">
    <property type="entry name" value="zf-A20"/>
    <property type="match status" value="1"/>
</dbReference>
<dbReference type="Gene3D" id="4.10.1110.10">
    <property type="entry name" value="AN1-like Zinc finger"/>
    <property type="match status" value="1"/>
</dbReference>
<dbReference type="RefSeq" id="XP_642978.1">
    <property type="nucleotide sequence ID" value="XM_637886.1"/>
</dbReference>
<dbReference type="GO" id="GO:0003677">
    <property type="term" value="F:DNA binding"/>
    <property type="evidence" value="ECO:0007669"/>
    <property type="project" value="InterPro"/>
</dbReference>
<dbReference type="Proteomes" id="UP000002195">
    <property type="component" value="Unassembled WGS sequence"/>
</dbReference>
<evidence type="ECO:0000256" key="5">
    <source>
        <dbReference type="SAM" id="MobiDB-lite"/>
    </source>
</evidence>
<dbReference type="PhylomeDB" id="Q86HX6"/>
<dbReference type="KEGG" id="ddi:DDB_G0276881"/>
<dbReference type="PaxDb" id="44689-DDB0169043"/>
<dbReference type="FunCoup" id="Q86HX6">
    <property type="interactions" value="139"/>
</dbReference>
<dbReference type="HOGENOM" id="CLU_057016_5_0_1"/>
<comment type="caution">
    <text evidence="8">The sequence shown here is derived from an EMBL/GenBank/DDBJ whole genome shotgun (WGS) entry which is preliminary data.</text>
</comment>
<evidence type="ECO:0000256" key="4">
    <source>
        <dbReference type="PROSITE-ProRule" id="PRU00449"/>
    </source>
</evidence>
<evidence type="ECO:0000256" key="1">
    <source>
        <dbReference type="ARBA" id="ARBA00022723"/>
    </source>
</evidence>
<dbReference type="STRING" id="44689.Q86HX6"/>
<accession>Q86HX6</accession>
<feature type="region of interest" description="Disordered" evidence="5">
    <location>
        <begin position="43"/>
        <end position="67"/>
    </location>
</feature>
<organism evidence="8 9">
    <name type="scientific">Dictyostelium discoideum</name>
    <name type="common">Social amoeba</name>
    <dbReference type="NCBI Taxonomy" id="44689"/>
    <lineage>
        <taxon>Eukaryota</taxon>
        <taxon>Amoebozoa</taxon>
        <taxon>Evosea</taxon>
        <taxon>Eumycetozoa</taxon>
        <taxon>Dictyostelia</taxon>
        <taxon>Dictyosteliales</taxon>
        <taxon>Dictyosteliaceae</taxon>
        <taxon>Dictyostelium</taxon>
    </lineage>
</organism>